<gene>
    <name evidence="2" type="ORF">CP985_05375</name>
</gene>
<dbReference type="RefSeq" id="WP_114841293.1">
    <property type="nucleotide sequence ID" value="NZ_CP031219.1"/>
</dbReference>
<keyword evidence="1" id="KW-0732">Signal</keyword>
<feature type="signal peptide" evidence="1">
    <location>
        <begin position="1"/>
        <end position="17"/>
    </location>
</feature>
<dbReference type="AlphaFoldDB" id="A0AAX2AKE2"/>
<evidence type="ECO:0000313" key="3">
    <source>
        <dbReference type="Proteomes" id="UP000290092"/>
    </source>
</evidence>
<dbReference type="EMBL" id="NXID01000016">
    <property type="protein sequence ID" value="RXK16006.1"/>
    <property type="molecule type" value="Genomic_DNA"/>
</dbReference>
<dbReference type="KEGG" id="amyt:AMYT_0828"/>
<reference evidence="2 3" key="1">
    <citation type="submission" date="2017-09" db="EMBL/GenBank/DDBJ databases">
        <title>Genomics of the genus Arcobacter.</title>
        <authorList>
            <person name="Perez-Cataluna A."/>
            <person name="Figueras M.J."/>
            <person name="Salas-Masso N."/>
        </authorList>
    </citation>
    <scope>NUCLEOTIDE SEQUENCE [LARGE SCALE GENOMIC DNA]</scope>
    <source>
        <strain evidence="2 3">CECT 7386</strain>
    </source>
</reference>
<evidence type="ECO:0000313" key="2">
    <source>
        <dbReference type="EMBL" id="RXK16006.1"/>
    </source>
</evidence>
<protein>
    <submittedName>
        <fullName evidence="2">Uncharacterized protein</fullName>
    </submittedName>
</protein>
<comment type="caution">
    <text evidence="2">The sequence shown here is derived from an EMBL/GenBank/DDBJ whole genome shotgun (WGS) entry which is preliminary data.</text>
</comment>
<organism evidence="2 3">
    <name type="scientific">Malaciobacter mytili LMG 24559</name>
    <dbReference type="NCBI Taxonomy" id="1032238"/>
    <lineage>
        <taxon>Bacteria</taxon>
        <taxon>Pseudomonadati</taxon>
        <taxon>Campylobacterota</taxon>
        <taxon>Epsilonproteobacteria</taxon>
        <taxon>Campylobacterales</taxon>
        <taxon>Arcobacteraceae</taxon>
        <taxon>Malaciobacter</taxon>
    </lineage>
</organism>
<name>A0AAX2AKE2_9BACT</name>
<sequence length="148" mass="17075">MKKSFLLITILINFLQAAVIVGDQNKISTLDGQISVTSNGATRDLNTGQVVDIAEDKEPSEVRNLQKNELNNILKDTTTKDLSKKINIRVGLFTKDEALFRYKELKKYFDPKSIVIKRNGENYLMTIEDVRYNYAQKVFPQIKKYLRK</sequence>
<proteinExistence type="predicted"/>
<feature type="chain" id="PRO_5043869683" evidence="1">
    <location>
        <begin position="18"/>
        <end position="148"/>
    </location>
</feature>
<keyword evidence="3" id="KW-1185">Reference proteome</keyword>
<dbReference type="Proteomes" id="UP000290092">
    <property type="component" value="Unassembled WGS sequence"/>
</dbReference>
<accession>A0AAX2AKE2</accession>
<evidence type="ECO:0000256" key="1">
    <source>
        <dbReference type="SAM" id="SignalP"/>
    </source>
</evidence>